<dbReference type="EMBL" id="JAQAHH010000006">
    <property type="protein sequence ID" value="MDP9500266.1"/>
    <property type="molecule type" value="Genomic_DNA"/>
</dbReference>
<dbReference type="PANTHER" id="PTHR16222">
    <property type="entry name" value="ADP-RIBOSYLGLYCOHYDROLASE"/>
    <property type="match status" value="1"/>
</dbReference>
<dbReference type="InterPro" id="IPR050792">
    <property type="entry name" value="ADP-ribosylglycohydrolase"/>
</dbReference>
<sequence length="378" mass="40808">MKAYILHDKVAGALFGQALGDAMGMPAELWGKKKARHYFGGLITEMLEGPADNDVAAYYAKGQFTDDTAQALILLDSLQATHFVPNPKDIAARLLAWAEKENAFEKNLLGPTSKVALAAFREGKNAKVFTDQALSNGSAMRIAPLGACFLPQNPQKLVDYVYAVTEATHTSDVAIAGAAMIAMGVASAIVHDDFDLVLQDVLAVEPLGYAKGAETFSARLRERTALGVELARTYRAQYVQAEENRRLAMRTSSKSAVEKQKNWSKIPSIVHRNRSIDEAFLQKIYDIVGTGVQIIESVPAAISLAYYAQDPNVCSYLCANLGGDTDTIGAMATAICGAFTGLSQFNPAWRALLCTQNDIDFDAYVNILLAGRQLLAST</sequence>
<comment type="caution">
    <text evidence="3">The sequence shown here is derived from an EMBL/GenBank/DDBJ whole genome shotgun (WGS) entry which is preliminary data.</text>
</comment>
<accession>A0ABT9KDY0</accession>
<comment type="similarity">
    <text evidence="1">Belongs to the ADP-ribosylglycohydrolase family.</text>
</comment>
<protein>
    <submittedName>
        <fullName evidence="3">ADP-ribosylglycohydrolase family protein</fullName>
    </submittedName>
</protein>
<name>A0ABT9KDY0_9PAST</name>
<dbReference type="Pfam" id="PF03747">
    <property type="entry name" value="ADP_ribosyl_GH"/>
    <property type="match status" value="1"/>
</dbReference>
<dbReference type="Gene3D" id="1.10.4080.10">
    <property type="entry name" value="ADP-ribosylation/Crystallin J1"/>
    <property type="match status" value="1"/>
</dbReference>
<proteinExistence type="inferred from homology"/>
<evidence type="ECO:0000313" key="3">
    <source>
        <dbReference type="EMBL" id="MDP9500266.1"/>
    </source>
</evidence>
<dbReference type="PANTHER" id="PTHR16222:SF24">
    <property type="entry name" value="ADP-RIBOSYLHYDROLASE ARH3"/>
    <property type="match status" value="1"/>
</dbReference>
<evidence type="ECO:0000256" key="1">
    <source>
        <dbReference type="ARBA" id="ARBA00010702"/>
    </source>
</evidence>
<keyword evidence="2" id="KW-0378">Hydrolase</keyword>
<organism evidence="3 4">
    <name type="scientific">Bisgaard Taxon 45</name>
    <dbReference type="NCBI Taxonomy" id="304289"/>
    <lineage>
        <taxon>Bacteria</taxon>
        <taxon>Pseudomonadati</taxon>
        <taxon>Pseudomonadota</taxon>
        <taxon>Gammaproteobacteria</taxon>
        <taxon>Pasteurellales</taxon>
        <taxon>Pasteurellaceae</taxon>
    </lineage>
</organism>
<evidence type="ECO:0000313" key="4">
    <source>
        <dbReference type="Proteomes" id="UP001224083"/>
    </source>
</evidence>
<dbReference type="SUPFAM" id="SSF101478">
    <property type="entry name" value="ADP-ribosylglycohydrolase"/>
    <property type="match status" value="1"/>
</dbReference>
<dbReference type="InterPro" id="IPR036705">
    <property type="entry name" value="Ribosyl_crysJ1_sf"/>
</dbReference>
<keyword evidence="4" id="KW-1185">Reference proteome</keyword>
<dbReference type="Proteomes" id="UP001224083">
    <property type="component" value="Unassembled WGS sequence"/>
</dbReference>
<evidence type="ECO:0000256" key="2">
    <source>
        <dbReference type="ARBA" id="ARBA00022801"/>
    </source>
</evidence>
<reference evidence="3 4" key="1">
    <citation type="submission" date="2022-12" db="EMBL/GenBank/DDBJ databases">
        <title>Genome sequence of Pasteurellaceae Bisgaard Taxon 45.</title>
        <authorList>
            <person name="Foggin C."/>
            <person name="Rosen L.E."/>
            <person name="Henton M."/>
            <person name="Buys A."/>
            <person name="Floyd T."/>
            <person name="Turner A.D."/>
            <person name="Tarbin J."/>
            <person name="Lloyd A.S."/>
            <person name="Chaitezvi C."/>
            <person name="Ellis R.J."/>
            <person name="Roberts H.C."/>
            <person name="Dastjerdi A."/>
            <person name="Nunez A."/>
            <person name="Van Vliet A.H."/>
            <person name="Steinbach F."/>
        </authorList>
    </citation>
    <scope>NUCLEOTIDE SEQUENCE [LARGE SCALE GENOMIC DNA]</scope>
    <source>
        <strain evidence="3 4">VF20HR</strain>
    </source>
</reference>
<dbReference type="InterPro" id="IPR005502">
    <property type="entry name" value="Ribosyl_crysJ1"/>
</dbReference>
<gene>
    <name evidence="3" type="ORF">O7M46_04770</name>
</gene>